<dbReference type="RefSeq" id="WP_184405332.1">
    <property type="nucleotide sequence ID" value="NZ_JACHHJ010000005.1"/>
</dbReference>
<organism evidence="2 3">
    <name type="scientific">Geomicrobium halophilum</name>
    <dbReference type="NCBI Taxonomy" id="549000"/>
    <lineage>
        <taxon>Bacteria</taxon>
        <taxon>Bacillati</taxon>
        <taxon>Bacillota</taxon>
        <taxon>Bacilli</taxon>
        <taxon>Bacillales</taxon>
        <taxon>Geomicrobium</taxon>
    </lineage>
</organism>
<feature type="domain" description="PPM-type phosphatase" evidence="1">
    <location>
        <begin position="12"/>
        <end position="203"/>
    </location>
</feature>
<dbReference type="AlphaFoldDB" id="A0A841Q2S0"/>
<dbReference type="Gene3D" id="3.60.40.10">
    <property type="entry name" value="PPM-type phosphatase domain"/>
    <property type="match status" value="1"/>
</dbReference>
<dbReference type="PANTHER" id="PTHR35801:SF1">
    <property type="entry name" value="PHOSPHOSERINE PHOSPHATASE RSBX"/>
    <property type="match status" value="1"/>
</dbReference>
<keyword evidence="2" id="KW-0378">Hydrolase</keyword>
<reference evidence="2 3" key="1">
    <citation type="submission" date="2020-08" db="EMBL/GenBank/DDBJ databases">
        <title>Genomic Encyclopedia of Type Strains, Phase IV (KMG-IV): sequencing the most valuable type-strain genomes for metagenomic binning, comparative biology and taxonomic classification.</title>
        <authorList>
            <person name="Goeker M."/>
        </authorList>
    </citation>
    <scope>NUCLEOTIDE SEQUENCE [LARGE SCALE GENOMIC DNA]</scope>
    <source>
        <strain evidence="2 3">DSM 21769</strain>
    </source>
</reference>
<dbReference type="EMBL" id="JACHHJ010000005">
    <property type="protein sequence ID" value="MBB6451278.1"/>
    <property type="molecule type" value="Genomic_DNA"/>
</dbReference>
<dbReference type="InterPro" id="IPR039248">
    <property type="entry name" value="Ptase_RsbX"/>
</dbReference>
<evidence type="ECO:0000313" key="2">
    <source>
        <dbReference type="EMBL" id="MBB6451278.1"/>
    </source>
</evidence>
<dbReference type="InterPro" id="IPR001932">
    <property type="entry name" value="PPM-type_phosphatase-like_dom"/>
</dbReference>
<evidence type="ECO:0000259" key="1">
    <source>
        <dbReference type="SMART" id="SM00331"/>
    </source>
</evidence>
<dbReference type="Proteomes" id="UP000568839">
    <property type="component" value="Unassembled WGS sequence"/>
</dbReference>
<dbReference type="InterPro" id="IPR036457">
    <property type="entry name" value="PPM-type-like_dom_sf"/>
</dbReference>
<sequence>MMMNIIEEQYLKVRTAAYQKEKQGCTVCGDAYYMVETDDYFLLALADGLGSGEMAKRSSRAAMHTIEHLNESAAIEEVFSACNQALFNERGVVMTLLKIDYRTRKIFYGNVGNVECYLNIDNERCYHPITSYGFISGRRVSPKVDHYHFDSEMSFVLYTDGARCQGMKENFVRHAHSPKVFLEKMVENDTSGKDDYTIITGHINK</sequence>
<dbReference type="EC" id="3.1.3.3" evidence="2"/>
<dbReference type="SUPFAM" id="SSF81606">
    <property type="entry name" value="PP2C-like"/>
    <property type="match status" value="1"/>
</dbReference>
<dbReference type="Pfam" id="PF07228">
    <property type="entry name" value="SpoIIE"/>
    <property type="match status" value="1"/>
</dbReference>
<comment type="caution">
    <text evidence="2">The sequence shown here is derived from an EMBL/GenBank/DDBJ whole genome shotgun (WGS) entry which is preliminary data.</text>
</comment>
<proteinExistence type="predicted"/>
<name>A0A841Q2S0_9BACL</name>
<dbReference type="SMART" id="SM00331">
    <property type="entry name" value="PP2C_SIG"/>
    <property type="match status" value="1"/>
</dbReference>
<dbReference type="GO" id="GO:0016787">
    <property type="term" value="F:hydrolase activity"/>
    <property type="evidence" value="ECO:0007669"/>
    <property type="project" value="UniProtKB-KW"/>
</dbReference>
<gene>
    <name evidence="2" type="ORF">HNR44_003272</name>
</gene>
<protein>
    <submittedName>
        <fullName evidence="2">Negative regulator of sigma-B (Phosphoserine phosphatase)</fullName>
        <ecNumber evidence="2">3.1.3.3</ecNumber>
    </submittedName>
</protein>
<keyword evidence="3" id="KW-1185">Reference proteome</keyword>
<dbReference type="PANTHER" id="PTHR35801">
    <property type="entry name" value="PHOSPHOSERINE PHOSPHATASE RSBX"/>
    <property type="match status" value="1"/>
</dbReference>
<evidence type="ECO:0000313" key="3">
    <source>
        <dbReference type="Proteomes" id="UP000568839"/>
    </source>
</evidence>
<accession>A0A841Q2S0</accession>